<name>A0A7N9CSG2_MACFA</name>
<organism evidence="1 2">
    <name type="scientific">Macaca fascicularis</name>
    <name type="common">Crab-eating macaque</name>
    <name type="synonym">Cynomolgus monkey</name>
    <dbReference type="NCBI Taxonomy" id="9541"/>
    <lineage>
        <taxon>Eukaryota</taxon>
        <taxon>Metazoa</taxon>
        <taxon>Chordata</taxon>
        <taxon>Craniata</taxon>
        <taxon>Vertebrata</taxon>
        <taxon>Euteleostomi</taxon>
        <taxon>Mammalia</taxon>
        <taxon>Eutheria</taxon>
        <taxon>Euarchontoglires</taxon>
        <taxon>Primates</taxon>
        <taxon>Haplorrhini</taxon>
        <taxon>Catarrhini</taxon>
        <taxon>Cercopithecidae</taxon>
        <taxon>Cercopithecinae</taxon>
        <taxon>Macaca</taxon>
    </lineage>
</organism>
<sequence length="252" mass="27107">HPSRCCPPPSFIEFTHTRAWETGLPAPHIPCAPGALPQGDFVSQGARAVPLLQPSQAAQAEGISQPAPALGALCSVPWLLRKWGCPTLRLLGGPAPPTNDRKTRTRNTAACWARAQWDSLGPLKLSHRAKVCWTTHVPAESLVGLEPQVSKAAWEPEDGAPPSPEPATPEACERQAHMQAIQAPSQPLQETQRSSALPSSLVDEVLSTLEFQQKAQPLLDPAPLGELKDVEQPAPLELLLSQEEHPALLQEL</sequence>
<protein>
    <submittedName>
        <fullName evidence="1">Uncharacterized protein</fullName>
    </submittedName>
</protein>
<dbReference type="Ensembl" id="ENSMFAT00000076328.1">
    <property type="protein sequence ID" value="ENSMFAP00000054846.1"/>
    <property type="gene ID" value="ENSMFAG00000048593.1"/>
</dbReference>
<dbReference type="AlphaFoldDB" id="A0A7N9CSG2"/>
<proteinExistence type="predicted"/>
<reference evidence="1" key="3">
    <citation type="submission" date="2025-09" db="UniProtKB">
        <authorList>
            <consortium name="Ensembl"/>
        </authorList>
    </citation>
    <scope>IDENTIFICATION</scope>
</reference>
<evidence type="ECO:0000313" key="2">
    <source>
        <dbReference type="Proteomes" id="UP000233100"/>
    </source>
</evidence>
<accession>A0A7N9CSG2</accession>
<dbReference type="GeneTree" id="ENSGT00940000154537"/>
<evidence type="ECO:0000313" key="1">
    <source>
        <dbReference type="Ensembl" id="ENSMFAP00000054846.1"/>
    </source>
</evidence>
<dbReference type="Proteomes" id="UP000233100">
    <property type="component" value="Chromosome 12"/>
</dbReference>
<reference evidence="1" key="2">
    <citation type="submission" date="2025-08" db="UniProtKB">
        <authorList>
            <consortium name="Ensembl"/>
        </authorList>
    </citation>
    <scope>IDENTIFICATION</scope>
</reference>
<keyword evidence="2" id="KW-1185">Reference proteome</keyword>
<reference evidence="1 2" key="1">
    <citation type="submission" date="2013-03" db="EMBL/GenBank/DDBJ databases">
        <authorList>
            <person name="Warren W."/>
            <person name="Wilson R.K."/>
        </authorList>
    </citation>
    <scope>NUCLEOTIDE SEQUENCE</scope>
</reference>